<gene>
    <name evidence="1" type="ORF">CTA1_7660</name>
</gene>
<evidence type="ECO:0000313" key="2">
    <source>
        <dbReference type="Proteomes" id="UP000310108"/>
    </source>
</evidence>
<accession>A0A4U6XDS1</accession>
<evidence type="ECO:0000313" key="1">
    <source>
        <dbReference type="EMBL" id="TKW53369.1"/>
    </source>
</evidence>
<reference evidence="1 2" key="1">
    <citation type="journal article" date="2019" name="PLoS ONE">
        <title>Comparative genome analysis indicates high evolutionary potential of pathogenicity genes in Colletotrichum tanaceti.</title>
        <authorList>
            <person name="Lelwala R.V."/>
            <person name="Korhonen P.K."/>
            <person name="Young N.D."/>
            <person name="Scott J.B."/>
            <person name="Ades P.A."/>
            <person name="Gasser R.B."/>
            <person name="Taylor P.W.J."/>
        </authorList>
    </citation>
    <scope>NUCLEOTIDE SEQUENCE [LARGE SCALE GENOMIC DNA]</scope>
    <source>
        <strain evidence="1">BRIP57314</strain>
    </source>
</reference>
<keyword evidence="2" id="KW-1185">Reference proteome</keyword>
<dbReference type="EMBL" id="PJEX01000189">
    <property type="protein sequence ID" value="TKW53369.1"/>
    <property type="molecule type" value="Genomic_DNA"/>
</dbReference>
<proteinExistence type="predicted"/>
<name>A0A4U6XDS1_9PEZI</name>
<dbReference type="Proteomes" id="UP000310108">
    <property type="component" value="Unassembled WGS sequence"/>
</dbReference>
<comment type="caution">
    <text evidence="1">The sequence shown here is derived from an EMBL/GenBank/DDBJ whole genome shotgun (WGS) entry which is preliminary data.</text>
</comment>
<dbReference type="AlphaFoldDB" id="A0A4U6XDS1"/>
<protein>
    <submittedName>
        <fullName evidence="1">Uncharacterized protein</fullName>
    </submittedName>
</protein>
<organism evidence="1 2">
    <name type="scientific">Colletotrichum tanaceti</name>
    <dbReference type="NCBI Taxonomy" id="1306861"/>
    <lineage>
        <taxon>Eukaryota</taxon>
        <taxon>Fungi</taxon>
        <taxon>Dikarya</taxon>
        <taxon>Ascomycota</taxon>
        <taxon>Pezizomycotina</taxon>
        <taxon>Sordariomycetes</taxon>
        <taxon>Hypocreomycetidae</taxon>
        <taxon>Glomerellales</taxon>
        <taxon>Glomerellaceae</taxon>
        <taxon>Colletotrichum</taxon>
        <taxon>Colletotrichum destructivum species complex</taxon>
    </lineage>
</organism>
<sequence>MSSRMGFPEDLHDPQVDLAHALLTILPGEKLACQTTPEYEARSRYTGFKASRSQKNKQGFHKPLDHYNIVAKSRDSSKYPSIRGPHLAPTNKLISLYFRHHLLLSSHRLTPPVWRVRFAPTIICADICCTIYALLRERYNSEIFGWVAIWTGIHLFSSFPNVFWRYKFDCRQGSGNRPGICPGPSSSMSIKREHNGSASSTLPGLLIANVEKLRAAPFFENLVVISHQAKVCTQCHNTCMQENMDIGGWHSARPRM</sequence>
<dbReference type="STRING" id="1306861.A0A4U6XDS1"/>